<gene>
    <name evidence="7" type="ORF">HNQ88_000572</name>
</gene>
<organism evidence="7 8">
    <name type="scientific">Aureibacter tunicatorum</name>
    <dbReference type="NCBI Taxonomy" id="866807"/>
    <lineage>
        <taxon>Bacteria</taxon>
        <taxon>Pseudomonadati</taxon>
        <taxon>Bacteroidota</taxon>
        <taxon>Cytophagia</taxon>
        <taxon>Cytophagales</taxon>
        <taxon>Persicobacteraceae</taxon>
        <taxon>Aureibacter</taxon>
    </lineage>
</organism>
<evidence type="ECO:0000256" key="1">
    <source>
        <dbReference type="ARBA" id="ARBA00001933"/>
    </source>
</evidence>
<dbReference type="SUPFAM" id="SSF53686">
    <property type="entry name" value="Tryptophan synthase beta subunit-like PLP-dependent enzymes"/>
    <property type="match status" value="1"/>
</dbReference>
<accession>A0AAE4BQI5</accession>
<dbReference type="InterPro" id="IPR001926">
    <property type="entry name" value="TrpB-like_PALP"/>
</dbReference>
<evidence type="ECO:0000313" key="7">
    <source>
        <dbReference type="EMBL" id="MDR6237596.1"/>
    </source>
</evidence>
<dbReference type="Proteomes" id="UP001185092">
    <property type="component" value="Unassembled WGS sequence"/>
</dbReference>
<keyword evidence="8" id="KW-1185">Reference proteome</keyword>
<protein>
    <submittedName>
        <fullName evidence="7">1-aminocyclopropane-1-carboxylate deaminase/D-cysteine desulfhydrase-like pyridoxal-dependent ACC family enzyme</fullName>
    </submittedName>
</protein>
<dbReference type="PANTHER" id="PTHR43780:SF2">
    <property type="entry name" value="1-AMINOCYCLOPROPANE-1-CARBOXYLATE DEAMINASE-RELATED"/>
    <property type="match status" value="1"/>
</dbReference>
<evidence type="ECO:0000313" key="8">
    <source>
        <dbReference type="Proteomes" id="UP001185092"/>
    </source>
</evidence>
<comment type="cofactor">
    <cofactor evidence="1">
        <name>pyridoxal 5'-phosphate</name>
        <dbReference type="ChEBI" id="CHEBI:597326"/>
    </cofactor>
</comment>
<dbReference type="InterPro" id="IPR036052">
    <property type="entry name" value="TrpB-like_PALP_sf"/>
</dbReference>
<proteinExistence type="inferred from homology"/>
<dbReference type="PIRSF" id="PIRSF006278">
    <property type="entry name" value="ACCD_DCysDesulf"/>
    <property type="match status" value="1"/>
</dbReference>
<name>A0AAE4BQI5_9BACT</name>
<dbReference type="AlphaFoldDB" id="A0AAE4BQI5"/>
<evidence type="ECO:0000259" key="6">
    <source>
        <dbReference type="Pfam" id="PF00291"/>
    </source>
</evidence>
<dbReference type="Pfam" id="PF00291">
    <property type="entry name" value="PALP"/>
    <property type="match status" value="1"/>
</dbReference>
<feature type="modified residue" description="N6-(pyridoxal phosphate)lysine" evidence="5">
    <location>
        <position position="51"/>
    </location>
</feature>
<keyword evidence="3 5" id="KW-0663">Pyridoxal phosphate</keyword>
<dbReference type="InterPro" id="IPR027278">
    <property type="entry name" value="ACCD_DCysDesulf"/>
</dbReference>
<reference evidence="7" key="1">
    <citation type="submission" date="2023-07" db="EMBL/GenBank/DDBJ databases">
        <title>Genomic Encyclopedia of Type Strains, Phase IV (KMG-IV): sequencing the most valuable type-strain genomes for metagenomic binning, comparative biology and taxonomic classification.</title>
        <authorList>
            <person name="Goeker M."/>
        </authorList>
    </citation>
    <scope>NUCLEOTIDE SEQUENCE</scope>
    <source>
        <strain evidence="7">DSM 26174</strain>
    </source>
</reference>
<feature type="active site" description="Nucleophile" evidence="4">
    <location>
        <position position="78"/>
    </location>
</feature>
<feature type="domain" description="Tryptophan synthase beta chain-like PALP" evidence="6">
    <location>
        <begin position="17"/>
        <end position="298"/>
    </location>
</feature>
<evidence type="ECO:0000256" key="3">
    <source>
        <dbReference type="ARBA" id="ARBA00022898"/>
    </source>
</evidence>
<dbReference type="PANTHER" id="PTHR43780">
    <property type="entry name" value="1-AMINOCYCLOPROPANE-1-CARBOXYLATE DEAMINASE-RELATED"/>
    <property type="match status" value="1"/>
</dbReference>
<dbReference type="EMBL" id="JAVDQD010000001">
    <property type="protein sequence ID" value="MDR6237596.1"/>
    <property type="molecule type" value="Genomic_DNA"/>
</dbReference>
<evidence type="ECO:0000256" key="5">
    <source>
        <dbReference type="PIRSR" id="PIRSR006278-2"/>
    </source>
</evidence>
<sequence length="315" mass="34809">MRNSMQSGVDILSRQLNSPLEKIQDSLLEEKEIELYIKRDDMIHPEISGNKWRKMKYNVIEARQSGFDKILTFGGAYSNHIYAAAASGKAFGLQTIGVIRGEETLPLNPTLNFAKSAGMELKHVSRSEYRNKHTDEFVSKLREEFGDFYLVPEGGSNAFALPGVKELVDEIDVDFDIICAACGTGGTVAGICAGLKTGQKAWGFPALKGGSFIYNEVDRLLKEAKLPSSGNLELFTEFHFGGYAKYKVELIEFINAFKVKHGIPLDPVYTGKMMFGLYENIKKDMLPKGSVVVAVHTGGLQGIDGFNERYGALIE</sequence>
<dbReference type="RefSeq" id="WP_309937063.1">
    <property type="nucleotide sequence ID" value="NZ_JAVDQD010000001.1"/>
</dbReference>
<comment type="caution">
    <text evidence="7">The sequence shown here is derived from an EMBL/GenBank/DDBJ whole genome shotgun (WGS) entry which is preliminary data.</text>
</comment>
<dbReference type="GO" id="GO:0019148">
    <property type="term" value="F:D-cysteine desulfhydrase activity"/>
    <property type="evidence" value="ECO:0007669"/>
    <property type="project" value="TreeGrafter"/>
</dbReference>
<evidence type="ECO:0000256" key="4">
    <source>
        <dbReference type="PIRSR" id="PIRSR006278-1"/>
    </source>
</evidence>
<dbReference type="Gene3D" id="3.40.50.1100">
    <property type="match status" value="2"/>
</dbReference>
<evidence type="ECO:0000256" key="2">
    <source>
        <dbReference type="ARBA" id="ARBA00008639"/>
    </source>
</evidence>
<comment type="similarity">
    <text evidence="2">Belongs to the ACC deaminase/D-cysteine desulfhydrase family.</text>
</comment>